<organism evidence="13 14">
    <name type="scientific">Fusibacillus kribbianus</name>
    <dbReference type="NCBI Taxonomy" id="3044208"/>
    <lineage>
        <taxon>Bacteria</taxon>
        <taxon>Bacillati</taxon>
        <taxon>Bacillota</taxon>
        <taxon>Clostridia</taxon>
        <taxon>Lachnospirales</taxon>
        <taxon>Lachnospiraceae</taxon>
        <taxon>Fusibacillus</taxon>
    </lineage>
</organism>
<evidence type="ECO:0000256" key="7">
    <source>
        <dbReference type="ARBA" id="ARBA00047851"/>
    </source>
</evidence>
<evidence type="ECO:0000256" key="5">
    <source>
        <dbReference type="ARBA" id="ARBA00022977"/>
    </source>
</evidence>
<feature type="binding site" evidence="9">
    <location>
        <position position="162"/>
    </location>
    <ligand>
        <name>2-[(2R,5Z)-2-carboxy-4-methylthiazol-5(2H)-ylidene]ethyl phosphate</name>
        <dbReference type="ChEBI" id="CHEBI:62899"/>
    </ligand>
</feature>
<dbReference type="HAMAP" id="MF_00097">
    <property type="entry name" value="TMP_synthase"/>
    <property type="match status" value="1"/>
</dbReference>
<dbReference type="EMBL" id="JASGBQ010000001">
    <property type="protein sequence ID" value="MDI9240900.1"/>
    <property type="molecule type" value="Genomic_DNA"/>
</dbReference>
<gene>
    <name evidence="9 13" type="primary">thiE</name>
    <name evidence="13" type="ORF">QJ036_00195</name>
</gene>
<feature type="binding site" evidence="9">
    <location>
        <begin position="35"/>
        <end position="39"/>
    </location>
    <ligand>
        <name>4-amino-2-methyl-5-(diphosphooxymethyl)pyrimidine</name>
        <dbReference type="ChEBI" id="CHEBI:57841"/>
    </ligand>
</feature>
<comment type="caution">
    <text evidence="13">The sequence shown here is derived from an EMBL/GenBank/DDBJ whole genome shotgun (WGS) entry which is preliminary data.</text>
</comment>
<keyword evidence="14" id="KW-1185">Reference proteome</keyword>
<evidence type="ECO:0000256" key="6">
    <source>
        <dbReference type="ARBA" id="ARBA00047334"/>
    </source>
</evidence>
<comment type="catalytic activity">
    <reaction evidence="6 9 10">
        <text>4-methyl-5-(2-phosphooxyethyl)-thiazole + 4-amino-2-methyl-5-(diphosphooxymethyl)pyrimidine + H(+) = thiamine phosphate + diphosphate</text>
        <dbReference type="Rhea" id="RHEA:22328"/>
        <dbReference type="ChEBI" id="CHEBI:15378"/>
        <dbReference type="ChEBI" id="CHEBI:33019"/>
        <dbReference type="ChEBI" id="CHEBI:37575"/>
        <dbReference type="ChEBI" id="CHEBI:57841"/>
        <dbReference type="ChEBI" id="CHEBI:58296"/>
        <dbReference type="EC" id="2.5.1.3"/>
    </reaction>
</comment>
<dbReference type="FunFam" id="3.20.20.70:FF:000096">
    <property type="entry name" value="Thiamine-phosphate synthase"/>
    <property type="match status" value="1"/>
</dbReference>
<evidence type="ECO:0000256" key="8">
    <source>
        <dbReference type="ARBA" id="ARBA00047883"/>
    </source>
</evidence>
<keyword evidence="5 9" id="KW-0784">Thiamine biosynthesis</keyword>
<dbReference type="Proteomes" id="UP001300383">
    <property type="component" value="Unassembled WGS sequence"/>
</dbReference>
<comment type="catalytic activity">
    <reaction evidence="8 9 10">
        <text>2-[(2R,5Z)-2-carboxy-4-methylthiazol-5(2H)-ylidene]ethyl phosphate + 4-amino-2-methyl-5-(diphosphooxymethyl)pyrimidine + 2 H(+) = thiamine phosphate + CO2 + diphosphate</text>
        <dbReference type="Rhea" id="RHEA:47844"/>
        <dbReference type="ChEBI" id="CHEBI:15378"/>
        <dbReference type="ChEBI" id="CHEBI:16526"/>
        <dbReference type="ChEBI" id="CHEBI:33019"/>
        <dbReference type="ChEBI" id="CHEBI:37575"/>
        <dbReference type="ChEBI" id="CHEBI:57841"/>
        <dbReference type="ChEBI" id="CHEBI:62899"/>
        <dbReference type="EC" id="2.5.1.3"/>
    </reaction>
</comment>
<evidence type="ECO:0000256" key="1">
    <source>
        <dbReference type="ARBA" id="ARBA00005165"/>
    </source>
</evidence>
<keyword evidence="4 9" id="KW-0460">Magnesium</keyword>
<feature type="binding site" evidence="9">
    <location>
        <position position="106"/>
    </location>
    <ligand>
        <name>4-amino-2-methyl-5-(diphosphooxymethyl)pyrimidine</name>
        <dbReference type="ChEBI" id="CHEBI:57841"/>
    </ligand>
</feature>
<evidence type="ECO:0000256" key="9">
    <source>
        <dbReference type="HAMAP-Rule" id="MF_00097"/>
    </source>
</evidence>
<comment type="function">
    <text evidence="9">Condenses 4-methyl-5-(beta-hydroxyethyl)thiazole monophosphate (THZ-P) and 2-methyl-4-amino-5-hydroxymethyl pyrimidine pyrophosphate (HMP-PP) to form thiamine monophosphate (TMP).</text>
</comment>
<sequence length="207" mass="21960">MKLKNTQKILYLIADCKAGLAPIEEALRAGVDYLQLREKDLTSARYLELARAVKSLCEKYHTPFIVNDRIDIALLSGADGVHLGADDVPVSDARRLLGEAAIIGATAKTVEGAIAAQRSGADYLGSGAFFETATKSDAVPLAPELYREILNSITIPDVAVGGITVDNCDLPLSLGADGLAISAGIMKSEHIAEAVSAFRKKLGMLHR</sequence>
<dbReference type="NCBIfam" id="TIGR00693">
    <property type="entry name" value="thiE"/>
    <property type="match status" value="1"/>
</dbReference>
<dbReference type="GO" id="GO:0005737">
    <property type="term" value="C:cytoplasm"/>
    <property type="evidence" value="ECO:0007669"/>
    <property type="project" value="TreeGrafter"/>
</dbReference>
<comment type="similarity">
    <text evidence="9 10">Belongs to the thiamine-phosphate synthase family.</text>
</comment>
<accession>A0AAP4B8C1</accession>
<dbReference type="SUPFAM" id="SSF51391">
    <property type="entry name" value="Thiamin phosphate synthase"/>
    <property type="match status" value="1"/>
</dbReference>
<evidence type="ECO:0000256" key="10">
    <source>
        <dbReference type="RuleBase" id="RU003826"/>
    </source>
</evidence>
<feature type="binding site" evidence="9">
    <location>
        <position position="67"/>
    </location>
    <ligand>
        <name>4-amino-2-methyl-5-(diphosphooxymethyl)pyrimidine</name>
        <dbReference type="ChEBI" id="CHEBI:57841"/>
    </ligand>
</feature>
<dbReference type="GO" id="GO:0009228">
    <property type="term" value="P:thiamine biosynthetic process"/>
    <property type="evidence" value="ECO:0007669"/>
    <property type="project" value="UniProtKB-KW"/>
</dbReference>
<evidence type="ECO:0000256" key="4">
    <source>
        <dbReference type="ARBA" id="ARBA00022842"/>
    </source>
</evidence>
<dbReference type="InterPro" id="IPR034291">
    <property type="entry name" value="TMP_synthase"/>
</dbReference>
<evidence type="ECO:0000259" key="12">
    <source>
        <dbReference type="Pfam" id="PF02581"/>
    </source>
</evidence>
<dbReference type="InterPro" id="IPR013785">
    <property type="entry name" value="Aldolase_TIM"/>
</dbReference>
<comment type="catalytic activity">
    <reaction evidence="7 9 10">
        <text>2-(2-carboxy-4-methylthiazol-5-yl)ethyl phosphate + 4-amino-2-methyl-5-(diphosphooxymethyl)pyrimidine + 2 H(+) = thiamine phosphate + CO2 + diphosphate</text>
        <dbReference type="Rhea" id="RHEA:47848"/>
        <dbReference type="ChEBI" id="CHEBI:15378"/>
        <dbReference type="ChEBI" id="CHEBI:16526"/>
        <dbReference type="ChEBI" id="CHEBI:33019"/>
        <dbReference type="ChEBI" id="CHEBI:37575"/>
        <dbReference type="ChEBI" id="CHEBI:57841"/>
        <dbReference type="ChEBI" id="CHEBI:62890"/>
        <dbReference type="EC" id="2.5.1.3"/>
    </reaction>
</comment>
<dbReference type="CDD" id="cd00564">
    <property type="entry name" value="TMP_TenI"/>
    <property type="match status" value="1"/>
</dbReference>
<feature type="binding site" evidence="9">
    <location>
        <position position="87"/>
    </location>
    <ligand>
        <name>Mg(2+)</name>
        <dbReference type="ChEBI" id="CHEBI:18420"/>
    </ligand>
</feature>
<dbReference type="PANTHER" id="PTHR20857:SF15">
    <property type="entry name" value="THIAMINE-PHOSPHATE SYNTHASE"/>
    <property type="match status" value="1"/>
</dbReference>
<comment type="caution">
    <text evidence="9">Lacks conserved residue(s) required for the propagation of feature annotation.</text>
</comment>
<evidence type="ECO:0000313" key="13">
    <source>
        <dbReference type="EMBL" id="MDI9240900.1"/>
    </source>
</evidence>
<feature type="binding site" evidence="9">
    <location>
        <position position="68"/>
    </location>
    <ligand>
        <name>Mg(2+)</name>
        <dbReference type="ChEBI" id="CHEBI:18420"/>
    </ligand>
</feature>
<dbReference type="AlphaFoldDB" id="A0AAP4B8C1"/>
<feature type="binding site" evidence="9">
    <location>
        <position position="135"/>
    </location>
    <ligand>
        <name>4-amino-2-methyl-5-(diphosphooxymethyl)pyrimidine</name>
        <dbReference type="ChEBI" id="CHEBI:57841"/>
    </ligand>
</feature>
<dbReference type="Pfam" id="PF02581">
    <property type="entry name" value="TMP-TENI"/>
    <property type="match status" value="1"/>
</dbReference>
<evidence type="ECO:0000256" key="11">
    <source>
        <dbReference type="RuleBase" id="RU004253"/>
    </source>
</evidence>
<comment type="cofactor">
    <cofactor evidence="9">
        <name>Mg(2+)</name>
        <dbReference type="ChEBI" id="CHEBI:18420"/>
    </cofactor>
    <text evidence="9">Binds 1 Mg(2+) ion per subunit.</text>
</comment>
<dbReference type="InterPro" id="IPR036206">
    <property type="entry name" value="ThiamineP_synth_sf"/>
</dbReference>
<evidence type="ECO:0000313" key="14">
    <source>
        <dbReference type="Proteomes" id="UP001300383"/>
    </source>
</evidence>
<dbReference type="GO" id="GO:0000287">
    <property type="term" value="F:magnesium ion binding"/>
    <property type="evidence" value="ECO:0007669"/>
    <property type="project" value="UniProtKB-UniRule"/>
</dbReference>
<evidence type="ECO:0000256" key="2">
    <source>
        <dbReference type="ARBA" id="ARBA00022679"/>
    </source>
</evidence>
<dbReference type="EC" id="2.5.1.3" evidence="9"/>
<dbReference type="Gene3D" id="3.20.20.70">
    <property type="entry name" value="Aldolase class I"/>
    <property type="match status" value="1"/>
</dbReference>
<name>A0AAP4B8C1_9FIRM</name>
<dbReference type="GO" id="GO:0009229">
    <property type="term" value="P:thiamine diphosphate biosynthetic process"/>
    <property type="evidence" value="ECO:0007669"/>
    <property type="project" value="UniProtKB-UniRule"/>
</dbReference>
<proteinExistence type="inferred from homology"/>
<evidence type="ECO:0000256" key="3">
    <source>
        <dbReference type="ARBA" id="ARBA00022723"/>
    </source>
</evidence>
<dbReference type="GO" id="GO:0004789">
    <property type="term" value="F:thiamine-phosphate diphosphorylase activity"/>
    <property type="evidence" value="ECO:0007669"/>
    <property type="project" value="UniProtKB-UniRule"/>
</dbReference>
<keyword evidence="2 9" id="KW-0808">Transferase</keyword>
<keyword evidence="3 9" id="KW-0479">Metal-binding</keyword>
<dbReference type="PANTHER" id="PTHR20857">
    <property type="entry name" value="THIAMINE-PHOSPHATE PYROPHOSPHORYLASE"/>
    <property type="match status" value="1"/>
</dbReference>
<reference evidence="13 14" key="1">
    <citation type="submission" date="2023-05" db="EMBL/GenBank/DDBJ databases">
        <title>[ruminococcus] sp. nov., isolated from a pig farm feces dump.</title>
        <authorList>
            <person name="Chang Y.-H."/>
        </authorList>
    </citation>
    <scope>NUCLEOTIDE SEQUENCE [LARGE SCALE GENOMIC DNA]</scope>
    <source>
        <strain evidence="13 14">YH-rum2234</strain>
    </source>
</reference>
<dbReference type="InterPro" id="IPR022998">
    <property type="entry name" value="ThiamineP_synth_TenI"/>
</dbReference>
<feature type="binding site" evidence="9">
    <location>
        <begin position="132"/>
        <end position="134"/>
    </location>
    <ligand>
        <name>2-[(2R,5Z)-2-carboxy-4-methylthiazol-5(2H)-ylidene]ethyl phosphate</name>
        <dbReference type="ChEBI" id="CHEBI:62899"/>
    </ligand>
</feature>
<dbReference type="RefSeq" id="WP_283229416.1">
    <property type="nucleotide sequence ID" value="NZ_JASGBQ010000001.1"/>
</dbReference>
<protein>
    <recommendedName>
        <fullName evidence="9">Thiamine-phosphate synthase</fullName>
        <shortName evidence="9">TP synthase</shortName>
        <shortName evidence="9">TPS</shortName>
        <ecNumber evidence="9">2.5.1.3</ecNumber>
    </recommendedName>
    <alternativeName>
        <fullName evidence="9">Thiamine-phosphate pyrophosphorylase</fullName>
        <shortName evidence="9">TMP pyrophosphorylase</shortName>
        <shortName evidence="9">TMP-PPase</shortName>
    </alternativeName>
</protein>
<comment type="pathway">
    <text evidence="1 9 11">Cofactor biosynthesis; thiamine diphosphate biosynthesis; thiamine phosphate from 4-amino-2-methyl-5-diphosphomethylpyrimidine and 4-methyl-5-(2-phosphoethyl)-thiazole: step 1/1.</text>
</comment>
<feature type="domain" description="Thiamine phosphate synthase/TenI" evidence="12">
    <location>
        <begin position="10"/>
        <end position="185"/>
    </location>
</feature>